<sequence length="89" mass="10085">MEGRGRWDDGETYTLCMLRAAYSSTLRLQSPKTRNFTRRPRNLADQAGSTVEPRFPQVGGIGVSAREVLDFKRNGLPIWVTWIVIAEIC</sequence>
<dbReference type="AlphaFoldDB" id="A0A0J1B7Q0"/>
<dbReference type="Proteomes" id="UP000036367">
    <property type="component" value="Unassembled WGS sequence"/>
</dbReference>
<proteinExistence type="predicted"/>
<name>A0A0J1B7Q0_RHOIS</name>
<reference evidence="1" key="1">
    <citation type="submission" date="2015-05" db="EMBL/GenBank/DDBJ databases">
        <title>Permanent draft genome of Rhodopirellula islandicus K833.</title>
        <authorList>
            <person name="Kizina J."/>
            <person name="Richter M."/>
            <person name="Glockner F.O."/>
            <person name="Harder J."/>
        </authorList>
    </citation>
    <scope>NUCLEOTIDE SEQUENCE [LARGE SCALE GENOMIC DNA]</scope>
    <source>
        <strain evidence="1">K833</strain>
    </source>
</reference>
<evidence type="ECO:0000313" key="2">
    <source>
        <dbReference type="Proteomes" id="UP000036367"/>
    </source>
</evidence>
<organism evidence="1 2">
    <name type="scientific">Rhodopirellula islandica</name>
    <dbReference type="NCBI Taxonomy" id="595434"/>
    <lineage>
        <taxon>Bacteria</taxon>
        <taxon>Pseudomonadati</taxon>
        <taxon>Planctomycetota</taxon>
        <taxon>Planctomycetia</taxon>
        <taxon>Pirellulales</taxon>
        <taxon>Pirellulaceae</taxon>
        <taxon>Rhodopirellula</taxon>
    </lineage>
</organism>
<keyword evidence="2" id="KW-1185">Reference proteome</keyword>
<accession>A0A0J1B7Q0</accession>
<dbReference type="STRING" id="595434.RISK_005527"/>
<evidence type="ECO:0000313" key="1">
    <source>
        <dbReference type="EMBL" id="KLU02461.1"/>
    </source>
</evidence>
<comment type="caution">
    <text evidence="1">The sequence shown here is derived from an EMBL/GenBank/DDBJ whole genome shotgun (WGS) entry which is preliminary data.</text>
</comment>
<gene>
    <name evidence="1" type="ORF">RISK_005527</name>
</gene>
<protein>
    <submittedName>
        <fullName evidence="1">Uncharacterized protein</fullName>
    </submittedName>
</protein>
<dbReference type="EMBL" id="LECT01000044">
    <property type="protein sequence ID" value="KLU02461.1"/>
    <property type="molecule type" value="Genomic_DNA"/>
</dbReference>